<sequence length="253" mass="28676">MKMTLPEVIEYFNGGIENAETLRRMAMSSNLQLEQCHALDLLQINAARFKHEAIRRAEEDCANLFLAYECAIGAVRSELLMFLLLKRDMPNKAWEQLVAAQMGCIDASRAHSGFDHCQQRLEDLIQYEELLFPPQVFMSAGFISDSLECSICGNPYAKCPHLHGRPYMGRFCQIIHRNPRGDHVALVDSPADKRCRVTSIQVREGHRDKLSGEITPYEGGELFDEYGPLNAQSIFMALDRYPYMALTGKVLAE</sequence>
<evidence type="ECO:0000313" key="1">
    <source>
        <dbReference type="EMBL" id="QEY73083.1"/>
    </source>
</evidence>
<dbReference type="EMBL" id="CP043626">
    <property type="protein sequence ID" value="QEY73083.1"/>
    <property type="molecule type" value="Genomic_DNA"/>
</dbReference>
<dbReference type="Proteomes" id="UP000326659">
    <property type="component" value="Chromosome"/>
</dbReference>
<gene>
    <name evidence="1" type="ORF">F1C79_16565</name>
</gene>
<dbReference type="OrthoDB" id="9801392at2"/>
<protein>
    <submittedName>
        <fullName evidence="1">Uncharacterized protein</fullName>
    </submittedName>
</protein>
<evidence type="ECO:0000313" key="2">
    <source>
        <dbReference type="Proteomes" id="UP000326659"/>
    </source>
</evidence>
<accession>A0A9X7N136</accession>
<dbReference type="AlphaFoldDB" id="A0A9X7N136"/>
<organism evidence="1 2">
    <name type="scientific">Pseudomonas denitrificans</name>
    <dbReference type="NCBI Taxonomy" id="43306"/>
    <lineage>
        <taxon>Bacteria</taxon>
        <taxon>Pseudomonadati</taxon>
        <taxon>Pseudomonadota</taxon>
        <taxon>Gammaproteobacteria</taxon>
        <taxon>Pseudomonadales</taxon>
        <taxon>Pseudomonadaceae</taxon>
        <taxon>Halopseudomonas</taxon>
    </lineage>
</organism>
<reference evidence="1 2" key="1">
    <citation type="submission" date="2019-09" db="EMBL/GenBank/DDBJ databases">
        <title>Prosopis cineraria nodule microbiome.</title>
        <authorList>
            <person name="Chaluvadi S.R."/>
            <person name="Ali R."/>
            <person name="Wang X."/>
        </authorList>
    </citation>
    <scope>NUCLEOTIDE SEQUENCE [LARGE SCALE GENOMIC DNA]</scope>
    <source>
        <strain evidence="1 2">BG1</strain>
    </source>
</reference>
<dbReference type="RefSeq" id="WP_151188034.1">
    <property type="nucleotide sequence ID" value="NZ_CP043626.1"/>
</dbReference>
<proteinExistence type="predicted"/>
<keyword evidence="2" id="KW-1185">Reference proteome</keyword>
<name>A0A9X7N136_PSEDE</name>
<dbReference type="KEGG" id="pden:F1C79_16565"/>